<dbReference type="InterPro" id="IPR016032">
    <property type="entry name" value="Sig_transdc_resp-reg_C-effctor"/>
</dbReference>
<dbReference type="Proteomes" id="UP000652176">
    <property type="component" value="Unassembled WGS sequence"/>
</dbReference>
<evidence type="ECO:0000313" key="5">
    <source>
        <dbReference type="EMBL" id="MBD9356153.1"/>
    </source>
</evidence>
<dbReference type="SUPFAM" id="SSF55781">
    <property type="entry name" value="GAF domain-like"/>
    <property type="match status" value="1"/>
</dbReference>
<evidence type="ECO:0000259" key="4">
    <source>
        <dbReference type="PROSITE" id="PS50043"/>
    </source>
</evidence>
<dbReference type="InterPro" id="IPR000792">
    <property type="entry name" value="Tscrpt_reg_LuxR_C"/>
</dbReference>
<dbReference type="InterPro" id="IPR036388">
    <property type="entry name" value="WH-like_DNA-bd_sf"/>
</dbReference>
<dbReference type="EMBL" id="JACXSS010000001">
    <property type="protein sequence ID" value="MBD9356153.1"/>
    <property type="molecule type" value="Genomic_DNA"/>
</dbReference>
<dbReference type="PANTHER" id="PTHR44688">
    <property type="entry name" value="DNA-BINDING TRANSCRIPTIONAL ACTIVATOR DEVR_DOSR"/>
    <property type="match status" value="1"/>
</dbReference>
<keyword evidence="2" id="KW-0238">DNA-binding</keyword>
<name>A0ABR9D1N9_9GAMM</name>
<evidence type="ECO:0000313" key="6">
    <source>
        <dbReference type="Proteomes" id="UP000652176"/>
    </source>
</evidence>
<organism evidence="5 6">
    <name type="scientific">Methylomonas albis</name>
    <dbReference type="NCBI Taxonomy" id="1854563"/>
    <lineage>
        <taxon>Bacteria</taxon>
        <taxon>Pseudomonadati</taxon>
        <taxon>Pseudomonadota</taxon>
        <taxon>Gammaproteobacteria</taxon>
        <taxon>Methylococcales</taxon>
        <taxon>Methylococcaceae</taxon>
        <taxon>Methylomonas</taxon>
    </lineage>
</organism>
<keyword evidence="1" id="KW-0805">Transcription regulation</keyword>
<sequence length="393" mass="44946">MFETTLLREDVSIARMWRNVGFKKLRHFLTDSEIVRMKQSHALAYLRQICCSGLSREVAITEFLKSVPLLIASNSNTFSVCGGLIPHYHLAGFDLAEMSAVAPKIIAEYHTPQRQARAMTWFSQHPIIDNPKIMEESFYLTDLYQQIYLPFDMHHLLWAPLMLGDKNAGVLGLYRPRHQKPFDSRDQARLLGLLPYLAHAYAAVNDVNFDSGADSHSGMLVMDTQGSILFQSPEAKALLEQARYPRLLNDQRRHDRLMQKLAALCRNLHGIYRGENTPPPSFAHTGPNGQFVFRAYWLNAHDQGESRMIGVTIEYFQPLTLKILRALRDLPLSPSQKEVALLLAQDVSFELIAQRLHVKPTTVKDHVGKIYSKLNIHQRDELLPWLLSRQVNK</sequence>
<dbReference type="Gene3D" id="1.10.10.10">
    <property type="entry name" value="Winged helix-like DNA-binding domain superfamily/Winged helix DNA-binding domain"/>
    <property type="match status" value="1"/>
</dbReference>
<evidence type="ECO:0000256" key="2">
    <source>
        <dbReference type="ARBA" id="ARBA00023125"/>
    </source>
</evidence>
<feature type="domain" description="HTH luxR-type" evidence="4">
    <location>
        <begin position="325"/>
        <end position="390"/>
    </location>
</feature>
<dbReference type="PROSITE" id="PS50043">
    <property type="entry name" value="HTH_LUXR_2"/>
    <property type="match status" value="1"/>
</dbReference>
<protein>
    <submittedName>
        <fullName evidence="5">Helix-turn-helix transcriptional regulator</fullName>
    </submittedName>
</protein>
<gene>
    <name evidence="5" type="ORF">IE877_09670</name>
</gene>
<proteinExistence type="predicted"/>
<keyword evidence="6" id="KW-1185">Reference proteome</keyword>
<dbReference type="RefSeq" id="WP_192374534.1">
    <property type="nucleotide sequence ID" value="NZ_CAJHIV010000001.1"/>
</dbReference>
<evidence type="ECO:0000256" key="3">
    <source>
        <dbReference type="ARBA" id="ARBA00023163"/>
    </source>
</evidence>
<dbReference type="SMART" id="SM00421">
    <property type="entry name" value="HTH_LUXR"/>
    <property type="match status" value="1"/>
</dbReference>
<dbReference type="CDD" id="cd06170">
    <property type="entry name" value="LuxR_C_like"/>
    <property type="match status" value="1"/>
</dbReference>
<comment type="caution">
    <text evidence="5">The sequence shown here is derived from an EMBL/GenBank/DDBJ whole genome shotgun (WGS) entry which is preliminary data.</text>
</comment>
<reference evidence="5 6" key="1">
    <citation type="submission" date="2020-09" db="EMBL/GenBank/DDBJ databases">
        <title>Methylomonas albis sp. nov. and Methylomonas fluvii sp. nov.: Two cold-adapted methanotrophs from the River Elbe and an amended description of Methylovulum psychrotolerans strain Eb1.</title>
        <authorList>
            <person name="Bussmann I.K."/>
            <person name="Klings K.-W."/>
            <person name="Warnstedt J."/>
            <person name="Hoppert M."/>
            <person name="Saborowski A."/>
            <person name="Horn F."/>
            <person name="Liebner S."/>
        </authorList>
    </citation>
    <scope>NUCLEOTIDE SEQUENCE [LARGE SCALE GENOMIC DNA]</scope>
    <source>
        <strain evidence="5 6">EbA</strain>
    </source>
</reference>
<dbReference type="PANTHER" id="PTHR44688:SF16">
    <property type="entry name" value="DNA-BINDING TRANSCRIPTIONAL ACTIVATOR DEVR_DOSR"/>
    <property type="match status" value="1"/>
</dbReference>
<dbReference type="Pfam" id="PF00196">
    <property type="entry name" value="GerE"/>
    <property type="match status" value="1"/>
</dbReference>
<evidence type="ECO:0000256" key="1">
    <source>
        <dbReference type="ARBA" id="ARBA00023015"/>
    </source>
</evidence>
<accession>A0ABR9D1N9</accession>
<keyword evidence="3" id="KW-0804">Transcription</keyword>
<dbReference type="SUPFAM" id="SSF46894">
    <property type="entry name" value="C-terminal effector domain of the bipartite response regulators"/>
    <property type="match status" value="1"/>
</dbReference>